<dbReference type="InterPro" id="IPR000536">
    <property type="entry name" value="Nucl_hrmn_rcpt_lig-bd"/>
</dbReference>
<evidence type="ECO:0008006" key="15">
    <source>
        <dbReference type="Google" id="ProtNLM"/>
    </source>
</evidence>
<evidence type="ECO:0000313" key="13">
    <source>
        <dbReference type="EMBL" id="KAK0412139.1"/>
    </source>
</evidence>
<feature type="domain" description="Nuclear receptor" evidence="11">
    <location>
        <begin position="5"/>
        <end position="82"/>
    </location>
</feature>
<dbReference type="InterPro" id="IPR013088">
    <property type="entry name" value="Znf_NHR/GATA"/>
</dbReference>
<dbReference type="InterPro" id="IPR001628">
    <property type="entry name" value="Znf_hrmn_rcpt"/>
</dbReference>
<sequence>MSEDLNLCVVCGGGAQGTHFNAITCRACAAFFRRSVEGLAETFKCRRATKDCIIKEKSKQNCKYCRFKRCQEEGMVYSGPKESVADRDSCESDVDASPSTSDSGTTPYLDCDNMAFGYNCLHYDSVPLMEQIKTVLSQKPNIGQEVFKPLIRKYKDFKYKHDASCLEIHEYLDFRIWMRNLERGVVKSAEWAMANSEFAALAMEDKWFLFKSFWWEFYAIEITARSVEVFGEPEDTRFVFAENLAIDLFTCKFILPFDERSKEAFWNWYMPHTKKIQSLLIVPLKAVRLTEFEVNYLLLQQLWNYDRVDEISEDAKMVGATVLSKASNEIHRYYVRDMRQDNYAARLAKIMKLRSGLDEFFHFEKSLMKEGELFGIFRNEFMDSPLAADFCYSTQ</sequence>
<evidence type="ECO:0000256" key="7">
    <source>
        <dbReference type="ARBA" id="ARBA00023163"/>
    </source>
</evidence>
<evidence type="ECO:0000259" key="11">
    <source>
        <dbReference type="PROSITE" id="PS51030"/>
    </source>
</evidence>
<dbReference type="SMART" id="SM00399">
    <property type="entry name" value="ZnF_C4"/>
    <property type="match status" value="1"/>
</dbReference>
<evidence type="ECO:0000256" key="5">
    <source>
        <dbReference type="ARBA" id="ARBA00023015"/>
    </source>
</evidence>
<keyword evidence="8" id="KW-0675">Receptor</keyword>
<dbReference type="GO" id="GO:0043565">
    <property type="term" value="F:sequence-specific DNA binding"/>
    <property type="evidence" value="ECO:0007669"/>
    <property type="project" value="InterPro"/>
</dbReference>
<evidence type="ECO:0000256" key="6">
    <source>
        <dbReference type="ARBA" id="ARBA00023125"/>
    </source>
</evidence>
<comment type="similarity">
    <text evidence="1">Belongs to the nuclear hormone receptor family.</text>
</comment>
<name>A0AA39HVI0_9BILA</name>
<keyword evidence="3" id="KW-0863">Zinc-finger</keyword>
<evidence type="ECO:0000259" key="12">
    <source>
        <dbReference type="PROSITE" id="PS51843"/>
    </source>
</evidence>
<protein>
    <recommendedName>
        <fullName evidence="15">Nuclear receptor domain-containing protein</fullName>
    </recommendedName>
</protein>
<dbReference type="InterPro" id="IPR051152">
    <property type="entry name" value="C.elegans_Orphan_NR"/>
</dbReference>
<keyword evidence="7" id="KW-0804">Transcription</keyword>
<dbReference type="EMBL" id="JAUCMV010000003">
    <property type="protein sequence ID" value="KAK0412139.1"/>
    <property type="molecule type" value="Genomic_DNA"/>
</dbReference>
<feature type="domain" description="NR LBD" evidence="12">
    <location>
        <begin position="131"/>
        <end position="393"/>
    </location>
</feature>
<evidence type="ECO:0000256" key="10">
    <source>
        <dbReference type="SAM" id="MobiDB-lite"/>
    </source>
</evidence>
<dbReference type="Pfam" id="PF00105">
    <property type="entry name" value="zf-C4"/>
    <property type="match status" value="1"/>
</dbReference>
<gene>
    <name evidence="13" type="ORF">QR680_006053</name>
</gene>
<dbReference type="Gene3D" id="1.10.565.10">
    <property type="entry name" value="Retinoid X Receptor"/>
    <property type="match status" value="1"/>
</dbReference>
<dbReference type="GO" id="GO:0008270">
    <property type="term" value="F:zinc ion binding"/>
    <property type="evidence" value="ECO:0007669"/>
    <property type="project" value="UniProtKB-KW"/>
</dbReference>
<keyword evidence="2" id="KW-0479">Metal-binding</keyword>
<evidence type="ECO:0000256" key="3">
    <source>
        <dbReference type="ARBA" id="ARBA00022771"/>
    </source>
</evidence>
<dbReference type="GO" id="GO:0003700">
    <property type="term" value="F:DNA-binding transcription factor activity"/>
    <property type="evidence" value="ECO:0007669"/>
    <property type="project" value="InterPro"/>
</dbReference>
<evidence type="ECO:0000256" key="9">
    <source>
        <dbReference type="ARBA" id="ARBA00023242"/>
    </source>
</evidence>
<evidence type="ECO:0000256" key="8">
    <source>
        <dbReference type="ARBA" id="ARBA00023170"/>
    </source>
</evidence>
<dbReference type="Gene3D" id="3.30.50.10">
    <property type="entry name" value="Erythroid Transcription Factor GATA-1, subunit A"/>
    <property type="match status" value="1"/>
</dbReference>
<keyword evidence="5" id="KW-0805">Transcription regulation</keyword>
<dbReference type="PANTHER" id="PTHR45680">
    <property type="entry name" value="NUCLEAR HORMONE RECEPTOR FAMILY"/>
    <property type="match status" value="1"/>
</dbReference>
<keyword evidence="14" id="KW-1185">Reference proteome</keyword>
<feature type="region of interest" description="Disordered" evidence="10">
    <location>
        <begin position="80"/>
        <end position="104"/>
    </location>
</feature>
<dbReference type="Proteomes" id="UP001175271">
    <property type="component" value="Unassembled WGS sequence"/>
</dbReference>
<comment type="caution">
    <text evidence="13">The sequence shown here is derived from an EMBL/GenBank/DDBJ whole genome shotgun (WGS) entry which is preliminary data.</text>
</comment>
<reference evidence="13" key="1">
    <citation type="submission" date="2023-06" db="EMBL/GenBank/DDBJ databases">
        <title>Genomic analysis of the entomopathogenic nematode Steinernema hermaphroditum.</title>
        <authorList>
            <person name="Schwarz E.M."/>
            <person name="Heppert J.K."/>
            <person name="Baniya A."/>
            <person name="Schwartz H.T."/>
            <person name="Tan C.-H."/>
            <person name="Antoshechkin I."/>
            <person name="Sternberg P.W."/>
            <person name="Goodrich-Blair H."/>
            <person name="Dillman A.R."/>
        </authorList>
    </citation>
    <scope>NUCLEOTIDE SEQUENCE</scope>
    <source>
        <strain evidence="13">PS9179</strain>
        <tissue evidence="13">Whole animal</tissue>
    </source>
</reference>
<keyword evidence="9" id="KW-0539">Nucleus</keyword>
<dbReference type="InterPro" id="IPR035500">
    <property type="entry name" value="NHR-like_dom_sf"/>
</dbReference>
<evidence type="ECO:0000256" key="4">
    <source>
        <dbReference type="ARBA" id="ARBA00022833"/>
    </source>
</evidence>
<dbReference type="Pfam" id="PF00104">
    <property type="entry name" value="Hormone_recep"/>
    <property type="match status" value="1"/>
</dbReference>
<dbReference type="SUPFAM" id="SSF57716">
    <property type="entry name" value="Glucocorticoid receptor-like (DNA-binding domain)"/>
    <property type="match status" value="1"/>
</dbReference>
<dbReference type="PROSITE" id="PS51843">
    <property type="entry name" value="NR_LBD"/>
    <property type="match status" value="1"/>
</dbReference>
<dbReference type="PANTHER" id="PTHR45680:SF23">
    <property type="entry name" value="NUCLEAR HORMONE RECEPTOR FAMILY"/>
    <property type="match status" value="1"/>
</dbReference>
<dbReference type="SMART" id="SM00430">
    <property type="entry name" value="HOLI"/>
    <property type="match status" value="1"/>
</dbReference>
<dbReference type="PRINTS" id="PR00047">
    <property type="entry name" value="STROIDFINGER"/>
</dbReference>
<accession>A0AA39HVI0</accession>
<dbReference type="SUPFAM" id="SSF48508">
    <property type="entry name" value="Nuclear receptor ligand-binding domain"/>
    <property type="match status" value="1"/>
</dbReference>
<dbReference type="AlphaFoldDB" id="A0AA39HVI0"/>
<evidence type="ECO:0000313" key="14">
    <source>
        <dbReference type="Proteomes" id="UP001175271"/>
    </source>
</evidence>
<evidence type="ECO:0000256" key="2">
    <source>
        <dbReference type="ARBA" id="ARBA00022723"/>
    </source>
</evidence>
<proteinExistence type="inferred from homology"/>
<dbReference type="PROSITE" id="PS51030">
    <property type="entry name" value="NUCLEAR_REC_DBD_2"/>
    <property type="match status" value="1"/>
</dbReference>
<keyword evidence="6" id="KW-0238">DNA-binding</keyword>
<evidence type="ECO:0000256" key="1">
    <source>
        <dbReference type="ARBA" id="ARBA00005993"/>
    </source>
</evidence>
<organism evidence="13 14">
    <name type="scientific">Steinernema hermaphroditum</name>
    <dbReference type="NCBI Taxonomy" id="289476"/>
    <lineage>
        <taxon>Eukaryota</taxon>
        <taxon>Metazoa</taxon>
        <taxon>Ecdysozoa</taxon>
        <taxon>Nematoda</taxon>
        <taxon>Chromadorea</taxon>
        <taxon>Rhabditida</taxon>
        <taxon>Tylenchina</taxon>
        <taxon>Panagrolaimomorpha</taxon>
        <taxon>Strongyloidoidea</taxon>
        <taxon>Steinernematidae</taxon>
        <taxon>Steinernema</taxon>
    </lineage>
</organism>
<keyword evidence="4" id="KW-0862">Zinc</keyword>